<protein>
    <recommendedName>
        <fullName evidence="9">Inositol-1-monophosphatase</fullName>
        <ecNumber evidence="9">3.1.3.25</ecNumber>
    </recommendedName>
</protein>
<evidence type="ECO:0000256" key="5">
    <source>
        <dbReference type="ARBA" id="ARBA00022723"/>
    </source>
</evidence>
<name>A0A9P0GRM4_PHACE</name>
<dbReference type="FunFam" id="3.30.540.10:FF:000004">
    <property type="entry name" value="Inositol-1-monophosphatase"/>
    <property type="match status" value="1"/>
</dbReference>
<keyword evidence="7 8" id="KW-0460">Magnesium</keyword>
<comment type="catalytic activity">
    <reaction evidence="1 9">
        <text>a myo-inositol phosphate + H2O = myo-inositol + phosphate</text>
        <dbReference type="Rhea" id="RHEA:24056"/>
        <dbReference type="ChEBI" id="CHEBI:15377"/>
        <dbReference type="ChEBI" id="CHEBI:17268"/>
        <dbReference type="ChEBI" id="CHEBI:43474"/>
        <dbReference type="ChEBI" id="CHEBI:84139"/>
        <dbReference type="EC" id="3.1.3.25"/>
    </reaction>
</comment>
<evidence type="ECO:0000256" key="1">
    <source>
        <dbReference type="ARBA" id="ARBA00001033"/>
    </source>
</evidence>
<evidence type="ECO:0000313" key="10">
    <source>
        <dbReference type="EMBL" id="CAH1170140.1"/>
    </source>
</evidence>
<evidence type="ECO:0000256" key="2">
    <source>
        <dbReference type="ARBA" id="ARBA00001946"/>
    </source>
</evidence>
<dbReference type="InterPro" id="IPR033942">
    <property type="entry name" value="IMPase"/>
</dbReference>
<evidence type="ECO:0000256" key="4">
    <source>
        <dbReference type="ARBA" id="ARBA00009759"/>
    </source>
</evidence>
<dbReference type="GO" id="GO:0007165">
    <property type="term" value="P:signal transduction"/>
    <property type="evidence" value="ECO:0007669"/>
    <property type="project" value="TreeGrafter"/>
</dbReference>
<dbReference type="GO" id="GO:0008934">
    <property type="term" value="F:inositol monophosphate 1-phosphatase activity"/>
    <property type="evidence" value="ECO:0007669"/>
    <property type="project" value="InterPro"/>
</dbReference>
<comment type="pathway">
    <text evidence="3 9">Polyol metabolism; myo-inositol biosynthesis; myo-inositol from D-glucose 6-phosphate: step 2/2.</text>
</comment>
<dbReference type="PRINTS" id="PR00377">
    <property type="entry name" value="IMPHPHTASES"/>
</dbReference>
<dbReference type="GO" id="GO:0006020">
    <property type="term" value="P:inositol metabolic process"/>
    <property type="evidence" value="ECO:0007669"/>
    <property type="project" value="TreeGrafter"/>
</dbReference>
<reference evidence="10" key="1">
    <citation type="submission" date="2022-01" db="EMBL/GenBank/DDBJ databases">
        <authorList>
            <person name="King R."/>
        </authorList>
    </citation>
    <scope>NUCLEOTIDE SEQUENCE</scope>
</reference>
<gene>
    <name evidence="10" type="ORF">PHAECO_LOCUS9768</name>
</gene>
<dbReference type="PANTHER" id="PTHR20854:SF4">
    <property type="entry name" value="INOSITOL-1-MONOPHOSPHATASE-RELATED"/>
    <property type="match status" value="1"/>
</dbReference>
<dbReference type="Gene3D" id="3.30.540.10">
    <property type="entry name" value="Fructose-1,6-Bisphosphatase, subunit A, domain 1"/>
    <property type="match status" value="1"/>
</dbReference>
<proteinExistence type="inferred from homology"/>
<dbReference type="FunFam" id="3.40.190.80:FF:000002">
    <property type="entry name" value="Inositol-1-monophosphatase"/>
    <property type="match status" value="1"/>
</dbReference>
<dbReference type="PROSITE" id="PS00630">
    <property type="entry name" value="IMP_2"/>
    <property type="match status" value="1"/>
</dbReference>
<dbReference type="PANTHER" id="PTHR20854">
    <property type="entry name" value="INOSITOL MONOPHOSPHATASE"/>
    <property type="match status" value="1"/>
</dbReference>
<dbReference type="CDD" id="cd01639">
    <property type="entry name" value="IMPase"/>
    <property type="match status" value="1"/>
</dbReference>
<feature type="binding site" evidence="8">
    <location>
        <position position="135"/>
    </location>
    <ligand>
        <name>Mg(2+)</name>
        <dbReference type="ChEBI" id="CHEBI:18420"/>
        <label>1</label>
        <note>catalytic</note>
    </ligand>
</feature>
<organism evidence="10 11">
    <name type="scientific">Phaedon cochleariae</name>
    <name type="common">Mustard beetle</name>
    <dbReference type="NCBI Taxonomy" id="80249"/>
    <lineage>
        <taxon>Eukaryota</taxon>
        <taxon>Metazoa</taxon>
        <taxon>Ecdysozoa</taxon>
        <taxon>Arthropoda</taxon>
        <taxon>Hexapoda</taxon>
        <taxon>Insecta</taxon>
        <taxon>Pterygota</taxon>
        <taxon>Neoptera</taxon>
        <taxon>Endopterygota</taxon>
        <taxon>Coleoptera</taxon>
        <taxon>Polyphaga</taxon>
        <taxon>Cucujiformia</taxon>
        <taxon>Chrysomeloidea</taxon>
        <taxon>Chrysomelidae</taxon>
        <taxon>Chrysomelinae</taxon>
        <taxon>Chrysomelini</taxon>
        <taxon>Phaedon</taxon>
    </lineage>
</organism>
<dbReference type="EMBL" id="OU896711">
    <property type="protein sequence ID" value="CAH1170140.1"/>
    <property type="molecule type" value="Genomic_DNA"/>
</dbReference>
<comment type="cofactor">
    <cofactor evidence="2 8 9">
        <name>Mg(2+)</name>
        <dbReference type="ChEBI" id="CHEBI:18420"/>
    </cofactor>
</comment>
<feature type="binding site" evidence="8">
    <location>
        <position position="113"/>
    </location>
    <ligand>
        <name>Mg(2+)</name>
        <dbReference type="ChEBI" id="CHEBI:18420"/>
        <label>1</label>
        <note>catalytic</note>
    </ligand>
</feature>
<keyword evidence="11" id="KW-1185">Reference proteome</keyword>
<dbReference type="InterPro" id="IPR000760">
    <property type="entry name" value="Inositol_monophosphatase-like"/>
</dbReference>
<evidence type="ECO:0000256" key="6">
    <source>
        <dbReference type="ARBA" id="ARBA00022801"/>
    </source>
</evidence>
<keyword evidence="6 9" id="KW-0378">Hydrolase</keyword>
<dbReference type="InterPro" id="IPR020550">
    <property type="entry name" value="Inositol_monophosphatase_CS"/>
</dbReference>
<dbReference type="Proteomes" id="UP001153737">
    <property type="component" value="Chromosome 5"/>
</dbReference>
<dbReference type="PROSITE" id="PS00629">
    <property type="entry name" value="IMP_1"/>
    <property type="match status" value="1"/>
</dbReference>
<sequence>MLRSFISSNKWLLSALQQTKLGYPGLKVLSVVYTRFLGFHKMSGENVDLFYNTVLNLTEQAGKIIKENISSRHKNINFKSSNIDMVTETDQAVEKLFIDSLSKEFPDHKFIGEESSSTDQQELTNDPTWVIDPVDGTMNFVHTFPHSCISIALFIEKEPVIGIIFNPMLSQLFTARKGQGAFLNGERISVSDKTSLSDALIMMEFGTSRHPERLRNCLENQQKLMPHVHGLRALGSAALDMAMVACGAADAYFEFGIHIWDIAAGELIVREAGGVIIDPAGGKIERFSRRVLVASSQELAEKLSQQLTQLYPLELEK</sequence>
<accession>A0A9P0GRM4</accession>
<dbReference type="SUPFAM" id="SSF56655">
    <property type="entry name" value="Carbohydrate phosphatase"/>
    <property type="match status" value="1"/>
</dbReference>
<dbReference type="EC" id="3.1.3.25" evidence="9"/>
<feature type="binding site" evidence="8">
    <location>
        <position position="261"/>
    </location>
    <ligand>
        <name>Mg(2+)</name>
        <dbReference type="ChEBI" id="CHEBI:18420"/>
        <label>1</label>
        <note>catalytic</note>
    </ligand>
</feature>
<dbReference type="OrthoDB" id="10254945at2759"/>
<dbReference type="Gene3D" id="3.40.190.80">
    <property type="match status" value="1"/>
</dbReference>
<evidence type="ECO:0000256" key="8">
    <source>
        <dbReference type="PIRSR" id="PIRSR600760-2"/>
    </source>
</evidence>
<dbReference type="GO" id="GO:0046854">
    <property type="term" value="P:phosphatidylinositol phosphate biosynthetic process"/>
    <property type="evidence" value="ECO:0007669"/>
    <property type="project" value="InterPro"/>
</dbReference>
<evidence type="ECO:0000256" key="7">
    <source>
        <dbReference type="ARBA" id="ARBA00022842"/>
    </source>
</evidence>
<dbReference type="AlphaFoldDB" id="A0A9P0GRM4"/>
<dbReference type="GO" id="GO:0046872">
    <property type="term" value="F:metal ion binding"/>
    <property type="evidence" value="ECO:0007669"/>
    <property type="project" value="UniProtKB-KW"/>
</dbReference>
<evidence type="ECO:0000313" key="11">
    <source>
        <dbReference type="Proteomes" id="UP001153737"/>
    </source>
</evidence>
<evidence type="ECO:0000256" key="3">
    <source>
        <dbReference type="ARBA" id="ARBA00005152"/>
    </source>
</evidence>
<dbReference type="InterPro" id="IPR020583">
    <property type="entry name" value="Inositol_monoP_metal-BS"/>
</dbReference>
<dbReference type="InterPro" id="IPR020552">
    <property type="entry name" value="Inositol_monoPase_Li-sen"/>
</dbReference>
<dbReference type="PRINTS" id="PR00378">
    <property type="entry name" value="LIIMPHPHTASE"/>
</dbReference>
<evidence type="ECO:0000256" key="9">
    <source>
        <dbReference type="RuleBase" id="RU364068"/>
    </source>
</evidence>
<keyword evidence="5 8" id="KW-0479">Metal-binding</keyword>
<reference evidence="10" key="2">
    <citation type="submission" date="2022-10" db="EMBL/GenBank/DDBJ databases">
        <authorList>
            <consortium name="ENA_rothamsted_submissions"/>
            <consortium name="culmorum"/>
            <person name="King R."/>
        </authorList>
    </citation>
    <scope>NUCLEOTIDE SEQUENCE</scope>
</reference>
<feature type="binding site" evidence="8">
    <location>
        <position position="132"/>
    </location>
    <ligand>
        <name>Mg(2+)</name>
        <dbReference type="ChEBI" id="CHEBI:18420"/>
        <label>1</label>
        <note>catalytic</note>
    </ligand>
</feature>
<comment type="similarity">
    <text evidence="4 9">Belongs to the inositol monophosphatase superfamily.</text>
</comment>
<dbReference type="Pfam" id="PF00459">
    <property type="entry name" value="Inositol_P"/>
    <property type="match status" value="1"/>
</dbReference>